<keyword evidence="7 8" id="KW-0067">ATP-binding</keyword>
<feature type="binding site" evidence="8">
    <location>
        <begin position="179"/>
        <end position="180"/>
    </location>
    <ligand>
        <name>ATP</name>
        <dbReference type="ChEBI" id="CHEBI:30616"/>
    </ligand>
</feature>
<evidence type="ECO:0000256" key="2">
    <source>
        <dbReference type="ARBA" id="ARBA00022605"/>
    </source>
</evidence>
<keyword evidence="13" id="KW-1185">Reference proteome</keyword>
<evidence type="ECO:0000313" key="13">
    <source>
        <dbReference type="Proteomes" id="UP000436655"/>
    </source>
</evidence>
<dbReference type="InterPro" id="IPR011529">
    <property type="entry name" value="Glu_5kinase"/>
</dbReference>
<feature type="binding site" evidence="8">
    <location>
        <position position="159"/>
    </location>
    <ligand>
        <name>substrate</name>
    </ligand>
</feature>
<keyword evidence="2 8" id="KW-0028">Amino-acid biosynthesis</keyword>
<gene>
    <name evidence="8 11" type="primary">proB</name>
    <name evidence="11" type="ORF">FHL02_11185</name>
    <name evidence="10" type="ORF">FHL03_07225</name>
</gene>
<dbReference type="PANTHER" id="PTHR43654:SF1">
    <property type="entry name" value="ISOPENTENYL PHOSPHATE KINASE"/>
    <property type="match status" value="1"/>
</dbReference>
<evidence type="ECO:0000256" key="7">
    <source>
        <dbReference type="ARBA" id="ARBA00022840"/>
    </source>
</evidence>
<reference evidence="12 13" key="1">
    <citation type="journal article" date="2019" name="Syst. Appl. Microbiol.">
        <title>Polyphasic characterization of two novel Lactobacillus spp. isolated from blown salami packages: Description of Lactobacillus halodurans sp. nov. and Lactobacillus salsicarnum sp. nov.</title>
        <authorList>
            <person name="Schuster J.A."/>
            <person name="Klingl A."/>
            <person name="Vogel R.F."/>
            <person name="Ehrmann M.A."/>
        </authorList>
    </citation>
    <scope>NUCLEOTIDE SEQUENCE [LARGE SCALE GENOMIC DNA]</scope>
    <source>
        <strain evidence="10 13">TMW 1.2098</strain>
        <strain evidence="11 12">TMW 1.2118</strain>
    </source>
</reference>
<dbReference type="InterPro" id="IPR001057">
    <property type="entry name" value="Glu/AcGlu_kinase"/>
</dbReference>
<dbReference type="AlphaFoldDB" id="A0A5P0ZKD9"/>
<dbReference type="EMBL" id="VDFN01000005">
    <property type="protein sequence ID" value="MQS45271.1"/>
    <property type="molecule type" value="Genomic_DNA"/>
</dbReference>
<dbReference type="Proteomes" id="UP000380386">
    <property type="component" value="Unassembled WGS sequence"/>
</dbReference>
<dbReference type="Proteomes" id="UP000436655">
    <property type="component" value="Unassembled WGS sequence"/>
</dbReference>
<dbReference type="CDD" id="cd04242">
    <property type="entry name" value="AAK_G5K_ProB"/>
    <property type="match status" value="1"/>
</dbReference>
<reference evidence="10" key="2">
    <citation type="submission" date="2019-05" db="EMBL/GenBank/DDBJ databases">
        <authorList>
            <person name="Schuster J.A."/>
            <person name="Ehrmann M.A."/>
        </authorList>
    </citation>
    <scope>NUCLEOTIDE SEQUENCE</scope>
    <source>
        <strain evidence="10">TMW 1.2098</strain>
    </source>
</reference>
<dbReference type="InterPro" id="IPR019797">
    <property type="entry name" value="Glutamate_5-kinase_CS"/>
</dbReference>
<evidence type="ECO:0000313" key="11">
    <source>
        <dbReference type="EMBL" id="MQS53586.1"/>
    </source>
</evidence>
<evidence type="ECO:0000259" key="9">
    <source>
        <dbReference type="Pfam" id="PF00696"/>
    </source>
</evidence>
<feature type="binding site" evidence="8">
    <location>
        <position position="15"/>
    </location>
    <ligand>
        <name>ATP</name>
        <dbReference type="ChEBI" id="CHEBI:30616"/>
    </ligand>
</feature>
<keyword evidence="3 8" id="KW-0641">Proline biosynthesis</keyword>
<evidence type="ECO:0000256" key="6">
    <source>
        <dbReference type="ARBA" id="ARBA00022777"/>
    </source>
</evidence>
<comment type="subcellular location">
    <subcellularLocation>
        <location evidence="8">Cytoplasm</location>
    </subcellularLocation>
</comment>
<dbReference type="EMBL" id="VDFM01000024">
    <property type="protein sequence ID" value="MQS53586.1"/>
    <property type="molecule type" value="Genomic_DNA"/>
</dbReference>
<evidence type="ECO:0000256" key="8">
    <source>
        <dbReference type="HAMAP-Rule" id="MF_00456"/>
    </source>
</evidence>
<dbReference type="InterPro" id="IPR001048">
    <property type="entry name" value="Asp/Glu/Uridylate_kinase"/>
</dbReference>
<dbReference type="PROSITE" id="PS00902">
    <property type="entry name" value="GLUTAMATE_5_KINASE"/>
    <property type="match status" value="1"/>
</dbReference>
<comment type="similarity">
    <text evidence="8">Belongs to the glutamate 5-kinase family.</text>
</comment>
<protein>
    <recommendedName>
        <fullName evidence="8">Glutamate 5-kinase</fullName>
        <ecNumber evidence="8">2.7.2.11</ecNumber>
    </recommendedName>
    <alternativeName>
        <fullName evidence="8">Gamma-glutamyl kinase</fullName>
        <shortName evidence="8">GK</shortName>
    </alternativeName>
</protein>
<accession>A0A5P0ZKD9</accession>
<dbReference type="InterPro" id="IPR036393">
    <property type="entry name" value="AceGlu_kinase-like_sf"/>
</dbReference>
<sequence>MQNKRNIDADRIVVKIGTSTLIRHNSQANLQVIKQLAYALSTLRKAGKDVVLVSSGAIGVGMGVLGLNQRPHKVSEQQAVASIGQTELMQLYSKALQEYGMVAAQMLLTRDVTDYPESHTNVMNTFQELLALPNAIPIINENDSVTVTEMDHHTKFGDNDQLSAIVANLIDADLLIMLSDIDGFYNANPLKVPNAKLIDQVHAIDPDIIELAGGHGSKFGTGGMTTKLKAAKMILKHHQEMILANGKEPSIILNILAGDDVGTLFTNNVASEGVESYD</sequence>
<name>A0A5P0ZKD9_9LACO</name>
<keyword evidence="5 8" id="KW-0547">Nucleotide-binding</keyword>
<dbReference type="PANTHER" id="PTHR43654">
    <property type="entry name" value="GLUTAMATE 5-KINASE"/>
    <property type="match status" value="1"/>
</dbReference>
<dbReference type="InterPro" id="IPR041739">
    <property type="entry name" value="G5K_ProB"/>
</dbReference>
<feature type="binding site" evidence="8">
    <location>
        <begin position="221"/>
        <end position="227"/>
    </location>
    <ligand>
        <name>ATP</name>
        <dbReference type="ChEBI" id="CHEBI:30616"/>
    </ligand>
</feature>
<organism evidence="11 12">
    <name type="scientific">Companilactobacillus mishanensis</name>
    <dbReference type="NCBI Taxonomy" id="2486008"/>
    <lineage>
        <taxon>Bacteria</taxon>
        <taxon>Bacillati</taxon>
        <taxon>Bacillota</taxon>
        <taxon>Bacilli</taxon>
        <taxon>Lactobacillales</taxon>
        <taxon>Lactobacillaceae</taxon>
        <taxon>Companilactobacillus</taxon>
    </lineage>
</organism>
<evidence type="ECO:0000256" key="1">
    <source>
        <dbReference type="ARBA" id="ARBA00022490"/>
    </source>
</evidence>
<dbReference type="OrthoDB" id="9804434at2"/>
<keyword evidence="4 8" id="KW-0808">Transferase</keyword>
<dbReference type="RefSeq" id="WP_125706118.1">
    <property type="nucleotide sequence ID" value="NZ_JBHTOO010000025.1"/>
</dbReference>
<dbReference type="UniPathway" id="UPA00098">
    <property type="reaction ID" value="UER00359"/>
</dbReference>
<feature type="binding site" evidence="8">
    <location>
        <position position="55"/>
    </location>
    <ligand>
        <name>substrate</name>
    </ligand>
</feature>
<evidence type="ECO:0000313" key="10">
    <source>
        <dbReference type="EMBL" id="MQS45271.1"/>
    </source>
</evidence>
<feature type="domain" description="Aspartate/glutamate/uridylate kinase" evidence="9">
    <location>
        <begin position="11"/>
        <end position="245"/>
    </location>
</feature>
<dbReference type="GO" id="GO:0005524">
    <property type="term" value="F:ATP binding"/>
    <property type="evidence" value="ECO:0007669"/>
    <property type="project" value="UniProtKB-KW"/>
</dbReference>
<proteinExistence type="inferred from homology"/>
<dbReference type="FunFam" id="3.40.1160.10:FF:000018">
    <property type="entry name" value="Glutamate 5-kinase"/>
    <property type="match status" value="1"/>
</dbReference>
<dbReference type="InterPro" id="IPR005715">
    <property type="entry name" value="Glu_5kinase/COase_Synthase"/>
</dbReference>
<dbReference type="PRINTS" id="PR00474">
    <property type="entry name" value="GLU5KINASE"/>
</dbReference>
<evidence type="ECO:0000256" key="4">
    <source>
        <dbReference type="ARBA" id="ARBA00022679"/>
    </source>
</evidence>
<evidence type="ECO:0000313" key="12">
    <source>
        <dbReference type="Proteomes" id="UP000380386"/>
    </source>
</evidence>
<comment type="catalytic activity">
    <reaction evidence="8">
        <text>L-glutamate + ATP = L-glutamyl 5-phosphate + ADP</text>
        <dbReference type="Rhea" id="RHEA:14877"/>
        <dbReference type="ChEBI" id="CHEBI:29985"/>
        <dbReference type="ChEBI" id="CHEBI:30616"/>
        <dbReference type="ChEBI" id="CHEBI:58274"/>
        <dbReference type="ChEBI" id="CHEBI:456216"/>
        <dbReference type="EC" id="2.7.2.11"/>
    </reaction>
</comment>
<dbReference type="GO" id="GO:0005829">
    <property type="term" value="C:cytosol"/>
    <property type="evidence" value="ECO:0007669"/>
    <property type="project" value="TreeGrafter"/>
</dbReference>
<keyword evidence="1 8" id="KW-0963">Cytoplasm</keyword>
<dbReference type="NCBIfam" id="TIGR01027">
    <property type="entry name" value="proB"/>
    <property type="match status" value="1"/>
</dbReference>
<comment type="function">
    <text evidence="8">Catalyzes the transfer of a phosphate group to glutamate to form L-glutamate 5-phosphate.</text>
</comment>
<evidence type="ECO:0000256" key="5">
    <source>
        <dbReference type="ARBA" id="ARBA00022741"/>
    </source>
</evidence>
<comment type="caution">
    <text evidence="11">The sequence shown here is derived from an EMBL/GenBank/DDBJ whole genome shotgun (WGS) entry which is preliminary data.</text>
</comment>
<keyword evidence="6 8" id="KW-0418">Kinase</keyword>
<dbReference type="EC" id="2.7.2.11" evidence="8"/>
<feature type="binding site" evidence="8">
    <location>
        <position position="143"/>
    </location>
    <ligand>
        <name>substrate</name>
    </ligand>
</feature>
<dbReference type="GO" id="GO:0004349">
    <property type="term" value="F:glutamate 5-kinase activity"/>
    <property type="evidence" value="ECO:0007669"/>
    <property type="project" value="UniProtKB-UniRule"/>
</dbReference>
<dbReference type="HAMAP" id="MF_00456">
    <property type="entry name" value="ProB"/>
    <property type="match status" value="1"/>
</dbReference>
<dbReference type="PIRSF" id="PIRSF000729">
    <property type="entry name" value="GK"/>
    <property type="match status" value="1"/>
</dbReference>
<dbReference type="SUPFAM" id="SSF53633">
    <property type="entry name" value="Carbamate kinase-like"/>
    <property type="match status" value="1"/>
</dbReference>
<dbReference type="Pfam" id="PF00696">
    <property type="entry name" value="AA_kinase"/>
    <property type="match status" value="1"/>
</dbReference>
<evidence type="ECO:0000256" key="3">
    <source>
        <dbReference type="ARBA" id="ARBA00022650"/>
    </source>
</evidence>
<dbReference type="Gene3D" id="3.40.1160.10">
    <property type="entry name" value="Acetylglutamate kinase-like"/>
    <property type="match status" value="1"/>
</dbReference>
<dbReference type="GO" id="GO:0055129">
    <property type="term" value="P:L-proline biosynthetic process"/>
    <property type="evidence" value="ECO:0007669"/>
    <property type="project" value="UniProtKB-UniRule"/>
</dbReference>
<comment type="pathway">
    <text evidence="8">Amino-acid biosynthesis; L-proline biosynthesis; L-glutamate 5-semialdehyde from L-glutamate: step 1/2.</text>
</comment>